<dbReference type="PANTHER" id="PTHR30204:SF69">
    <property type="entry name" value="MERR-FAMILY TRANSCRIPTIONAL REGULATOR"/>
    <property type="match status" value="1"/>
</dbReference>
<sequence>MGIPKRQNKAVTAQAGPIYKIGEVAELLGVTPRTLRFYEEQEMLAPFRTAKGTRLYTEDDISRLRIIQHLAHLGAPLHVIHELAVARPESLSGDEASHKVYTLLNDLRVDVEKKKREFDEAQQQIAAALKLVKKCFGCQEKPTFNDCKGCPVEKKTKKSRMFHLIWDQARE</sequence>
<evidence type="ECO:0000256" key="4">
    <source>
        <dbReference type="ARBA" id="ARBA00023163"/>
    </source>
</evidence>
<feature type="domain" description="HTH merR-type" evidence="6">
    <location>
        <begin position="18"/>
        <end position="86"/>
    </location>
</feature>
<evidence type="ECO:0000256" key="2">
    <source>
        <dbReference type="ARBA" id="ARBA00023015"/>
    </source>
</evidence>
<gene>
    <name evidence="7" type="ORF">MNBD_GAMMA13-1284</name>
</gene>
<keyword evidence="2" id="KW-0805">Transcription regulation</keyword>
<evidence type="ECO:0000259" key="6">
    <source>
        <dbReference type="PROSITE" id="PS50937"/>
    </source>
</evidence>
<dbReference type="InterPro" id="IPR000551">
    <property type="entry name" value="MerR-type_HTH_dom"/>
</dbReference>
<dbReference type="PRINTS" id="PR00040">
    <property type="entry name" value="HTHMERR"/>
</dbReference>
<keyword evidence="4" id="KW-0804">Transcription</keyword>
<keyword evidence="1" id="KW-0678">Repressor</keyword>
<dbReference type="Gene3D" id="1.10.1660.10">
    <property type="match status" value="1"/>
</dbReference>
<proteinExistence type="predicted"/>
<name>A0A3B0YWZ5_9ZZZZ</name>
<dbReference type="EMBL" id="UOFK01000251">
    <property type="protein sequence ID" value="VAW81180.1"/>
    <property type="molecule type" value="Genomic_DNA"/>
</dbReference>
<feature type="coiled-coil region" evidence="5">
    <location>
        <begin position="104"/>
        <end position="131"/>
    </location>
</feature>
<dbReference type="AlphaFoldDB" id="A0A3B0YWZ5"/>
<dbReference type="GO" id="GO:0003700">
    <property type="term" value="F:DNA-binding transcription factor activity"/>
    <property type="evidence" value="ECO:0007669"/>
    <property type="project" value="InterPro"/>
</dbReference>
<keyword evidence="3" id="KW-0238">DNA-binding</keyword>
<dbReference type="InterPro" id="IPR009061">
    <property type="entry name" value="DNA-bd_dom_put_sf"/>
</dbReference>
<accession>A0A3B0YWZ5</accession>
<dbReference type="PROSITE" id="PS50937">
    <property type="entry name" value="HTH_MERR_2"/>
    <property type="match status" value="1"/>
</dbReference>
<keyword evidence="5" id="KW-0175">Coiled coil</keyword>
<evidence type="ECO:0000313" key="7">
    <source>
        <dbReference type="EMBL" id="VAW81180.1"/>
    </source>
</evidence>
<evidence type="ECO:0000256" key="3">
    <source>
        <dbReference type="ARBA" id="ARBA00023125"/>
    </source>
</evidence>
<dbReference type="PANTHER" id="PTHR30204">
    <property type="entry name" value="REDOX-CYCLING DRUG-SENSING TRANSCRIPTIONAL ACTIVATOR SOXR"/>
    <property type="match status" value="1"/>
</dbReference>
<organism evidence="7">
    <name type="scientific">hydrothermal vent metagenome</name>
    <dbReference type="NCBI Taxonomy" id="652676"/>
    <lineage>
        <taxon>unclassified sequences</taxon>
        <taxon>metagenomes</taxon>
        <taxon>ecological metagenomes</taxon>
    </lineage>
</organism>
<dbReference type="InterPro" id="IPR047057">
    <property type="entry name" value="MerR_fam"/>
</dbReference>
<protein>
    <recommendedName>
        <fullName evidence="6">HTH merR-type domain-containing protein</fullName>
    </recommendedName>
</protein>
<dbReference type="Pfam" id="PF13411">
    <property type="entry name" value="MerR_1"/>
    <property type="match status" value="1"/>
</dbReference>
<evidence type="ECO:0000256" key="1">
    <source>
        <dbReference type="ARBA" id="ARBA00022491"/>
    </source>
</evidence>
<dbReference type="CDD" id="cd00592">
    <property type="entry name" value="HTH_MerR-like"/>
    <property type="match status" value="1"/>
</dbReference>
<evidence type="ECO:0000256" key="5">
    <source>
        <dbReference type="SAM" id="Coils"/>
    </source>
</evidence>
<reference evidence="7" key="1">
    <citation type="submission" date="2018-06" db="EMBL/GenBank/DDBJ databases">
        <authorList>
            <person name="Zhirakovskaya E."/>
        </authorList>
    </citation>
    <scope>NUCLEOTIDE SEQUENCE</scope>
</reference>
<dbReference type="SMART" id="SM00422">
    <property type="entry name" value="HTH_MERR"/>
    <property type="match status" value="1"/>
</dbReference>
<dbReference type="GO" id="GO:0003677">
    <property type="term" value="F:DNA binding"/>
    <property type="evidence" value="ECO:0007669"/>
    <property type="project" value="UniProtKB-KW"/>
</dbReference>
<dbReference type="SUPFAM" id="SSF46955">
    <property type="entry name" value="Putative DNA-binding domain"/>
    <property type="match status" value="1"/>
</dbReference>